<feature type="region of interest" description="Disordered" evidence="1">
    <location>
        <begin position="128"/>
        <end position="171"/>
    </location>
</feature>
<feature type="compositionally biased region" description="Basic and acidic residues" evidence="1">
    <location>
        <begin position="141"/>
        <end position="155"/>
    </location>
</feature>
<comment type="caution">
    <text evidence="2">The sequence shown here is derived from an EMBL/GenBank/DDBJ whole genome shotgun (WGS) entry which is preliminary data.</text>
</comment>
<evidence type="ECO:0000313" key="2">
    <source>
        <dbReference type="EMBL" id="CAE6388660.1"/>
    </source>
</evidence>
<dbReference type="AlphaFoldDB" id="A0A8H3A0X4"/>
<dbReference type="Proteomes" id="UP000663846">
    <property type="component" value="Unassembled WGS sequence"/>
</dbReference>
<evidence type="ECO:0000256" key="1">
    <source>
        <dbReference type="SAM" id="MobiDB-lite"/>
    </source>
</evidence>
<reference evidence="2" key="1">
    <citation type="submission" date="2021-01" db="EMBL/GenBank/DDBJ databases">
        <authorList>
            <person name="Kaushik A."/>
        </authorList>
    </citation>
    <scope>NUCLEOTIDE SEQUENCE</scope>
    <source>
        <strain evidence="2">AG1-1C</strain>
    </source>
</reference>
<organism evidence="2 3">
    <name type="scientific">Rhizoctonia solani</name>
    <dbReference type="NCBI Taxonomy" id="456999"/>
    <lineage>
        <taxon>Eukaryota</taxon>
        <taxon>Fungi</taxon>
        <taxon>Dikarya</taxon>
        <taxon>Basidiomycota</taxon>
        <taxon>Agaricomycotina</taxon>
        <taxon>Agaricomycetes</taxon>
        <taxon>Cantharellales</taxon>
        <taxon>Ceratobasidiaceae</taxon>
        <taxon>Rhizoctonia</taxon>
    </lineage>
</organism>
<proteinExistence type="predicted"/>
<evidence type="ECO:0000313" key="3">
    <source>
        <dbReference type="Proteomes" id="UP000663846"/>
    </source>
</evidence>
<protein>
    <submittedName>
        <fullName evidence="2">Uncharacterized protein</fullName>
    </submittedName>
</protein>
<gene>
    <name evidence="2" type="ORF">RDB_LOCUS41284</name>
</gene>
<feature type="compositionally biased region" description="Polar residues" evidence="1">
    <location>
        <begin position="76"/>
        <end position="85"/>
    </location>
</feature>
<name>A0A8H3A0X4_9AGAM</name>
<feature type="region of interest" description="Disordered" evidence="1">
    <location>
        <begin position="1"/>
        <end position="85"/>
    </location>
</feature>
<accession>A0A8H3A0X4</accession>
<sequence>MSTPLKKSMDGISSILNGEDSDDELLSENGSPTQLEAGEDALPPNHASDVGAAAPLQDGPRANTPRYEPAPENDADSLNGNEAYENTSVVTSQLPHFFGVDGPQVERVPNCESTVLDEQPVAGLVAQPVSTSGLPSSVDPYRNDRAPAVQERRSLASEPSSEYAKQQRKDKRIMVHLLSATAPAVH</sequence>
<dbReference type="EMBL" id="CAJMWS010000271">
    <property type="protein sequence ID" value="CAE6388660.1"/>
    <property type="molecule type" value="Genomic_DNA"/>
</dbReference>